<dbReference type="GO" id="GO:0160150">
    <property type="term" value="F:tRNA pseudouridine(13) synthase activity"/>
    <property type="evidence" value="ECO:0007669"/>
    <property type="project" value="UniProtKB-EC"/>
</dbReference>
<accession>A0A3B0X3L8</accession>
<evidence type="ECO:0000256" key="1">
    <source>
        <dbReference type="ARBA" id="ARBA00007953"/>
    </source>
</evidence>
<evidence type="ECO:0000313" key="5">
    <source>
        <dbReference type="EMBL" id="VAW50524.1"/>
    </source>
</evidence>
<dbReference type="GO" id="GO:0001522">
    <property type="term" value="P:pseudouridine synthesis"/>
    <property type="evidence" value="ECO:0007669"/>
    <property type="project" value="InterPro"/>
</dbReference>
<proteinExistence type="inferred from homology"/>
<dbReference type="PANTHER" id="PTHR47811:SF1">
    <property type="entry name" value="TRNA PSEUDOURIDINE SYNTHASE D"/>
    <property type="match status" value="1"/>
</dbReference>
<dbReference type="AlphaFoldDB" id="A0A3B0X3L8"/>
<evidence type="ECO:0000259" key="4">
    <source>
        <dbReference type="PROSITE" id="PS50984"/>
    </source>
</evidence>
<dbReference type="PANTHER" id="PTHR47811">
    <property type="entry name" value="TRNA PSEUDOURIDINE SYNTHASE D"/>
    <property type="match status" value="1"/>
</dbReference>
<dbReference type="SUPFAM" id="SSF55120">
    <property type="entry name" value="Pseudouridine synthase"/>
    <property type="match status" value="1"/>
</dbReference>
<dbReference type="InterPro" id="IPR011760">
    <property type="entry name" value="PsdUridine_synth_TruD_insert"/>
</dbReference>
<feature type="domain" description="TRUD" evidence="4">
    <location>
        <begin position="180"/>
        <end position="326"/>
    </location>
</feature>
<dbReference type="EMBL" id="UOFE01000003">
    <property type="protein sequence ID" value="VAW50524.1"/>
    <property type="molecule type" value="Genomic_DNA"/>
</dbReference>
<dbReference type="GO" id="GO:0005829">
    <property type="term" value="C:cytosol"/>
    <property type="evidence" value="ECO:0007669"/>
    <property type="project" value="TreeGrafter"/>
</dbReference>
<dbReference type="GO" id="GO:0003723">
    <property type="term" value="F:RNA binding"/>
    <property type="evidence" value="ECO:0007669"/>
    <property type="project" value="InterPro"/>
</dbReference>
<dbReference type="InterPro" id="IPR001656">
    <property type="entry name" value="PsdUridine_synth_TruD"/>
</dbReference>
<dbReference type="Gene3D" id="3.30.2340.10">
    <property type="entry name" value="TruD, insertion domain"/>
    <property type="match status" value="1"/>
</dbReference>
<dbReference type="InterPro" id="IPR020103">
    <property type="entry name" value="PsdUridine_synth_cat_dom_sf"/>
</dbReference>
<comment type="similarity">
    <text evidence="1">Belongs to the pseudouridine synthase TruD family.</text>
</comment>
<protein>
    <submittedName>
        <fullName evidence="5">tRNA pseudouridine(13) synthase</fullName>
        <ecNumber evidence="5">5.4.99.27</ecNumber>
    </submittedName>
</protein>
<sequence length="372" mass="42454">MDNIILDKNVSFAKVYQSLNVTATLKEHFEDFIVEENLSVDFSGEGEHCWIYVKKSGCNTDWVAQQLAFFCGVKKMAVSYAGLKDRNAITSQWFSVQLPGKPTPDWTKFEMDFSSNEVKSEVESQTEKVQVLKSFRHNKKLQRGALKSNSFKIKLRGLSDTQDKTFELLAQRCEEIAKIGIANYFGEQRFGRNSNNLDQAAKLFRNPRFKLSKHKRGLYLSAARSWMFNHILSERIKRDIWNKRVAGDVFMLDGKSACFKDDGDDQIAQRLFANEIHPTAILWGEGDVMVTADAAELESQVIDQFPVFRDGLISARLQAQRRACRLKVENMGNYRENDDFVVSFTLTSGSYATMVLAEIFSDLVVQSQPTIR</sequence>
<dbReference type="InterPro" id="IPR050170">
    <property type="entry name" value="TruD_pseudoU_synthase"/>
</dbReference>
<dbReference type="InterPro" id="IPR043165">
    <property type="entry name" value="TruD_insert_sf"/>
</dbReference>
<reference evidence="5" key="1">
    <citation type="submission" date="2018-06" db="EMBL/GenBank/DDBJ databases">
        <authorList>
            <person name="Zhirakovskaya E."/>
        </authorList>
    </citation>
    <scope>NUCLEOTIDE SEQUENCE</scope>
</reference>
<dbReference type="InterPro" id="IPR020119">
    <property type="entry name" value="PsdUridine_synth_TruD_CS"/>
</dbReference>
<name>A0A3B0X3L8_9ZZZZ</name>
<dbReference type="GO" id="GO:0008033">
    <property type="term" value="P:tRNA processing"/>
    <property type="evidence" value="ECO:0007669"/>
    <property type="project" value="UniProtKB-KW"/>
</dbReference>
<organism evidence="5">
    <name type="scientific">hydrothermal vent metagenome</name>
    <dbReference type="NCBI Taxonomy" id="652676"/>
    <lineage>
        <taxon>unclassified sequences</taxon>
        <taxon>metagenomes</taxon>
        <taxon>ecological metagenomes</taxon>
    </lineage>
</organism>
<dbReference type="HAMAP" id="MF_01082">
    <property type="entry name" value="TruD"/>
    <property type="match status" value="1"/>
</dbReference>
<gene>
    <name evidence="5" type="ORF">MNBD_GAMMA05-919</name>
</gene>
<dbReference type="Gene3D" id="3.30.2350.20">
    <property type="entry name" value="TruD, catalytic domain"/>
    <property type="match status" value="1"/>
</dbReference>
<dbReference type="EC" id="5.4.99.27" evidence="5"/>
<dbReference type="InterPro" id="IPR042214">
    <property type="entry name" value="TruD_catalytic"/>
</dbReference>
<evidence type="ECO:0000256" key="3">
    <source>
        <dbReference type="ARBA" id="ARBA00023235"/>
    </source>
</evidence>
<dbReference type="Pfam" id="PF01142">
    <property type="entry name" value="TruD"/>
    <property type="match status" value="2"/>
</dbReference>
<keyword evidence="3 5" id="KW-0413">Isomerase</keyword>
<evidence type="ECO:0000256" key="2">
    <source>
        <dbReference type="ARBA" id="ARBA00022694"/>
    </source>
</evidence>
<dbReference type="PROSITE" id="PS50984">
    <property type="entry name" value="TRUD"/>
    <property type="match status" value="1"/>
</dbReference>
<dbReference type="PROSITE" id="PS01268">
    <property type="entry name" value="UPF0024"/>
    <property type="match status" value="1"/>
</dbReference>
<keyword evidence="2" id="KW-0819">tRNA processing</keyword>